<dbReference type="EMBL" id="LR023731">
    <property type="protein sequence ID" value="SVE93350.1"/>
    <property type="molecule type" value="mRNA"/>
</dbReference>
<dbReference type="AlphaFoldDB" id="A0A4Y7NJE7"/>
<dbReference type="Pfam" id="PF04669">
    <property type="entry name" value="PBDC1"/>
    <property type="match status" value="1"/>
</dbReference>
<sequence>MALNIAEELGADSLASAAGLLGRPAEEFVNDNVIEELWAYKAFEHAEIYFNLISSVDPKVLRLTRIDDEIYKHFREAFPDLKVGAVTHDTLKSDEAKDKWRNFCETYKDQVADYNYGTLIRLDSNKEYSEANSIVVPRVQFFAIELARNREGDNDNIRINFKPKKRNAPSKPFALLNYYLAEVTRTLTMKFQIAVSKIYHGNKFYTQ</sequence>
<dbReference type="Gene3D" id="1.10.3560.10">
    <property type="entry name" value="yst0336 like domain"/>
    <property type="match status" value="1"/>
</dbReference>
<dbReference type="InterPro" id="IPR023139">
    <property type="entry name" value="PBDC1-like_dom_sf"/>
</dbReference>
<name>A0A4Y7NJE7_9CRUS</name>
<dbReference type="InterPro" id="IPR008476">
    <property type="entry name" value="PBDC1_metazoa/fungi"/>
</dbReference>
<reference evidence="2" key="1">
    <citation type="submission" date="2018-08" db="EMBL/GenBank/DDBJ databases">
        <authorList>
            <person name="Cornetti L."/>
        </authorList>
    </citation>
    <scope>NUCLEOTIDE SEQUENCE</scope>
    <source>
        <strain evidence="2">DE-FRO-2-1</strain>
    </source>
</reference>
<organism evidence="2">
    <name type="scientific">Moina brachiata</name>
    <dbReference type="NCBI Taxonomy" id="675436"/>
    <lineage>
        <taxon>Eukaryota</taxon>
        <taxon>Metazoa</taxon>
        <taxon>Ecdysozoa</taxon>
        <taxon>Arthropoda</taxon>
        <taxon>Crustacea</taxon>
        <taxon>Branchiopoda</taxon>
        <taxon>Diplostraca</taxon>
        <taxon>Cladocera</taxon>
        <taxon>Anomopoda</taxon>
        <taxon>Moinidae</taxon>
        <taxon>Moina</taxon>
    </lineage>
</organism>
<dbReference type="PANTHER" id="PTHR13410:SF9">
    <property type="entry name" value="PROTEIN PBDC1"/>
    <property type="match status" value="1"/>
</dbReference>
<feature type="domain" description="Polysaccharide biosynthesis" evidence="1">
    <location>
        <begin position="34"/>
        <end position="157"/>
    </location>
</feature>
<proteinExistence type="evidence at transcript level"/>
<accession>A0A4Y7NJE7</accession>
<protein>
    <submittedName>
        <fullName evidence="2">EOG090X0HAI</fullName>
    </submittedName>
</protein>
<dbReference type="InterPro" id="IPR021148">
    <property type="entry name" value="Polysacc_synth_dom"/>
</dbReference>
<dbReference type="PANTHER" id="PTHR13410">
    <property type="entry name" value="PROTEIN PBDC1"/>
    <property type="match status" value="1"/>
</dbReference>
<evidence type="ECO:0000259" key="1">
    <source>
        <dbReference type="Pfam" id="PF04669"/>
    </source>
</evidence>
<evidence type="ECO:0000313" key="2">
    <source>
        <dbReference type="EMBL" id="SVE93350.1"/>
    </source>
</evidence>
<dbReference type="GO" id="GO:0005737">
    <property type="term" value="C:cytoplasm"/>
    <property type="evidence" value="ECO:0007669"/>
    <property type="project" value="TreeGrafter"/>
</dbReference>
<gene>
    <name evidence="2" type="primary">EOG090X0HAI</name>
</gene>